<name>A0A9Q9IGQ5_9ACTN</name>
<evidence type="ECO:0000313" key="2">
    <source>
        <dbReference type="EMBL" id="UWZ54363.1"/>
    </source>
</evidence>
<dbReference type="KEGG" id="daur:Daura_49295"/>
<feature type="domain" description="DUF397" evidence="1">
    <location>
        <begin position="10"/>
        <end position="58"/>
    </location>
</feature>
<sequence>MADGRDELIWRKSRSCANAACIEVARDDARFLVRDSKDPDGARLAFTPQDWSLFIGAVCALDRSRE</sequence>
<dbReference type="Proteomes" id="UP001058003">
    <property type="component" value="Chromosome"/>
</dbReference>
<dbReference type="Pfam" id="PF04149">
    <property type="entry name" value="DUF397"/>
    <property type="match status" value="1"/>
</dbReference>
<evidence type="ECO:0000259" key="1">
    <source>
        <dbReference type="Pfam" id="PF04149"/>
    </source>
</evidence>
<dbReference type="OrthoDB" id="3297292at2"/>
<protein>
    <submittedName>
        <fullName evidence="2">DUF397 domain-containing protein</fullName>
    </submittedName>
</protein>
<keyword evidence="3" id="KW-1185">Reference proteome</keyword>
<dbReference type="AlphaFoldDB" id="A0A9Q9IGQ5"/>
<dbReference type="EMBL" id="CP073767">
    <property type="protein sequence ID" value="UWZ54363.1"/>
    <property type="molecule type" value="Genomic_DNA"/>
</dbReference>
<evidence type="ECO:0000313" key="3">
    <source>
        <dbReference type="Proteomes" id="UP001058003"/>
    </source>
</evidence>
<gene>
    <name evidence="2" type="ORF">Daura_49295</name>
</gene>
<accession>A0A9Q9IGQ5</accession>
<dbReference type="InterPro" id="IPR007278">
    <property type="entry name" value="DUF397"/>
</dbReference>
<organism evidence="2 3">
    <name type="scientific">Dactylosporangium aurantiacum</name>
    <dbReference type="NCBI Taxonomy" id="35754"/>
    <lineage>
        <taxon>Bacteria</taxon>
        <taxon>Bacillati</taxon>
        <taxon>Actinomycetota</taxon>
        <taxon>Actinomycetes</taxon>
        <taxon>Micromonosporales</taxon>
        <taxon>Micromonosporaceae</taxon>
        <taxon>Dactylosporangium</taxon>
    </lineage>
</organism>
<dbReference type="RefSeq" id="WP_033364931.1">
    <property type="nucleotide sequence ID" value="NZ_CP073767.1"/>
</dbReference>
<reference evidence="2" key="1">
    <citation type="submission" date="2021-04" db="EMBL/GenBank/DDBJ databases">
        <title>Dactylosporangium aurantiacum NRRL B-8018 full assembly.</title>
        <authorList>
            <person name="Hartkoorn R.C."/>
            <person name="Beaudoing E."/>
            <person name="Hot D."/>
        </authorList>
    </citation>
    <scope>NUCLEOTIDE SEQUENCE</scope>
    <source>
        <strain evidence="2">NRRL B-8018</strain>
    </source>
</reference>
<proteinExistence type="predicted"/>